<dbReference type="OrthoDB" id="19938at2759"/>
<dbReference type="InterPro" id="IPR038902">
    <property type="entry name" value="INTS1"/>
</dbReference>
<gene>
    <name evidence="2" type="ORF">BpHYR1_032950</name>
</gene>
<comment type="caution">
    <text evidence="2">The sequence shown here is derived from an EMBL/GenBank/DDBJ whole genome shotgun (WGS) entry which is preliminary data.</text>
</comment>
<dbReference type="AlphaFoldDB" id="A0A3M7QTJ4"/>
<organism evidence="2 3">
    <name type="scientific">Brachionus plicatilis</name>
    <name type="common">Marine rotifer</name>
    <name type="synonym">Brachionus muelleri</name>
    <dbReference type="NCBI Taxonomy" id="10195"/>
    <lineage>
        <taxon>Eukaryota</taxon>
        <taxon>Metazoa</taxon>
        <taxon>Spiralia</taxon>
        <taxon>Gnathifera</taxon>
        <taxon>Rotifera</taxon>
        <taxon>Eurotatoria</taxon>
        <taxon>Monogononta</taxon>
        <taxon>Pseudotrocha</taxon>
        <taxon>Ploima</taxon>
        <taxon>Brachionidae</taxon>
        <taxon>Brachionus</taxon>
    </lineage>
</organism>
<dbReference type="GO" id="GO:0032039">
    <property type="term" value="C:integrator complex"/>
    <property type="evidence" value="ECO:0007669"/>
    <property type="project" value="InterPro"/>
</dbReference>
<accession>A0A3M7QTJ4</accession>
<reference evidence="2 3" key="1">
    <citation type="journal article" date="2018" name="Sci. Rep.">
        <title>Genomic signatures of local adaptation to the degree of environmental predictability in rotifers.</title>
        <authorList>
            <person name="Franch-Gras L."/>
            <person name="Hahn C."/>
            <person name="Garcia-Roger E.M."/>
            <person name="Carmona M.J."/>
            <person name="Serra M."/>
            <person name="Gomez A."/>
        </authorList>
    </citation>
    <scope>NUCLEOTIDE SEQUENCE [LARGE SCALE GENOMIC DNA]</scope>
    <source>
        <strain evidence="2">HYR1</strain>
    </source>
</reference>
<proteinExistence type="predicted"/>
<protein>
    <submittedName>
        <fullName evidence="2">Integrator complex subunit 1-like</fullName>
    </submittedName>
</protein>
<dbReference type="EMBL" id="REGN01005212">
    <property type="protein sequence ID" value="RNA14308.1"/>
    <property type="molecule type" value="Genomic_DNA"/>
</dbReference>
<dbReference type="GO" id="GO:0034474">
    <property type="term" value="P:U2 snRNA 3'-end processing"/>
    <property type="evidence" value="ECO:0007669"/>
    <property type="project" value="InterPro"/>
</dbReference>
<dbReference type="PANTHER" id="PTHR21224">
    <property type="entry name" value="INTEGRATOR COMPLEX SUBUNIT 1"/>
    <property type="match status" value="1"/>
</dbReference>
<sequence length="360" mass="41810">MNSIYNLSLCLNTENHCLILRFCCQFLCIKPIGKSCLDAFTKLSVFGDLNQSTVLEFLNSLIHLPTFSKVDKIELSQPKCCMISFLNLTEDQFAQLIDILIEEMFIVYLSVPDQNDLSSDFKSYLDNRIELLFCNMYQLFDKPTELDLKTHNLLNCFGEIEVNFSYNLTSSGIIGVAVTSGSSKQKSENQEMVQLAKKQEEFMVDANFVCIKLASSHPYIFIRQLPMMEGMLQGRVGYSFDEFKKRKFDKLFHYIIDILNILVPFVFHQKYRSYCEENREFIGSLVIKFCEFLERFVNTDLESGYFEIIKKYCNIIGLKIAKMKIYATESQLNDEIFNFGFLAPKPNYMAFSATIIIKWK</sequence>
<dbReference type="Proteomes" id="UP000276133">
    <property type="component" value="Unassembled WGS sequence"/>
</dbReference>
<feature type="domain" description="Integrator complex subunit 1 R3" evidence="1">
    <location>
        <begin position="196"/>
        <end position="302"/>
    </location>
</feature>
<evidence type="ECO:0000313" key="2">
    <source>
        <dbReference type="EMBL" id="RNA14308.1"/>
    </source>
</evidence>
<dbReference type="Pfam" id="PF22927">
    <property type="entry name" value="INT1_R3"/>
    <property type="match status" value="1"/>
</dbReference>
<evidence type="ECO:0000313" key="3">
    <source>
        <dbReference type="Proteomes" id="UP000276133"/>
    </source>
</evidence>
<dbReference type="InterPro" id="IPR053964">
    <property type="entry name" value="INT1_R3"/>
</dbReference>
<dbReference type="PANTHER" id="PTHR21224:SF1">
    <property type="entry name" value="INTEGRATOR COMPLEX SUBUNIT 1"/>
    <property type="match status" value="1"/>
</dbReference>
<dbReference type="STRING" id="10195.A0A3M7QTJ4"/>
<keyword evidence="3" id="KW-1185">Reference proteome</keyword>
<name>A0A3M7QTJ4_BRAPC</name>
<evidence type="ECO:0000259" key="1">
    <source>
        <dbReference type="Pfam" id="PF22927"/>
    </source>
</evidence>